<keyword evidence="3" id="KW-1185">Reference proteome</keyword>
<dbReference type="InterPro" id="IPR046528">
    <property type="entry name" value="DUF6593"/>
</dbReference>
<dbReference type="InParanoid" id="A0A165QNY0"/>
<protein>
    <recommendedName>
        <fullName evidence="1">DUF6593 domain-containing protein</fullName>
    </recommendedName>
</protein>
<dbReference type="OrthoDB" id="3132420at2759"/>
<dbReference type="Pfam" id="PF20236">
    <property type="entry name" value="DUF6593"/>
    <property type="match status" value="1"/>
</dbReference>
<evidence type="ECO:0000313" key="2">
    <source>
        <dbReference type="EMBL" id="KZW03871.1"/>
    </source>
</evidence>
<dbReference type="EMBL" id="KV425882">
    <property type="protein sequence ID" value="KZW03871.1"/>
    <property type="molecule type" value="Genomic_DNA"/>
</dbReference>
<accession>A0A165QNY0</accession>
<gene>
    <name evidence="2" type="ORF">EXIGLDRAFT_690625</name>
</gene>
<dbReference type="AlphaFoldDB" id="A0A165QNY0"/>
<feature type="domain" description="DUF6593" evidence="1">
    <location>
        <begin position="8"/>
        <end position="117"/>
    </location>
</feature>
<organism evidence="2 3">
    <name type="scientific">Exidia glandulosa HHB12029</name>
    <dbReference type="NCBI Taxonomy" id="1314781"/>
    <lineage>
        <taxon>Eukaryota</taxon>
        <taxon>Fungi</taxon>
        <taxon>Dikarya</taxon>
        <taxon>Basidiomycota</taxon>
        <taxon>Agaricomycotina</taxon>
        <taxon>Agaricomycetes</taxon>
        <taxon>Auriculariales</taxon>
        <taxon>Exidiaceae</taxon>
        <taxon>Exidia</taxon>
    </lineage>
</organism>
<dbReference type="Proteomes" id="UP000077266">
    <property type="component" value="Unassembled WGS sequence"/>
</dbReference>
<proteinExistence type="predicted"/>
<evidence type="ECO:0000259" key="1">
    <source>
        <dbReference type="Pfam" id="PF20236"/>
    </source>
</evidence>
<sequence>MTARTIFYRFNVNTSNYEYAGEIDWGLHQSMVTFGTAEPRSIREMRQAKTPGKSQSRRFTWNGHQYKWKRGEAQNDLQCFTVPMLGAGKLVASFEGSSQTLTVEARAREDVIDQIVVLCVVHLFLISAGKW</sequence>
<evidence type="ECO:0000313" key="3">
    <source>
        <dbReference type="Proteomes" id="UP000077266"/>
    </source>
</evidence>
<reference evidence="2 3" key="1">
    <citation type="journal article" date="2016" name="Mol. Biol. Evol.">
        <title>Comparative Genomics of Early-Diverging Mushroom-Forming Fungi Provides Insights into the Origins of Lignocellulose Decay Capabilities.</title>
        <authorList>
            <person name="Nagy L.G."/>
            <person name="Riley R."/>
            <person name="Tritt A."/>
            <person name="Adam C."/>
            <person name="Daum C."/>
            <person name="Floudas D."/>
            <person name="Sun H."/>
            <person name="Yadav J.S."/>
            <person name="Pangilinan J."/>
            <person name="Larsson K.H."/>
            <person name="Matsuura K."/>
            <person name="Barry K."/>
            <person name="Labutti K."/>
            <person name="Kuo R."/>
            <person name="Ohm R.A."/>
            <person name="Bhattacharya S.S."/>
            <person name="Shirouzu T."/>
            <person name="Yoshinaga Y."/>
            <person name="Martin F.M."/>
            <person name="Grigoriev I.V."/>
            <person name="Hibbett D.S."/>
        </authorList>
    </citation>
    <scope>NUCLEOTIDE SEQUENCE [LARGE SCALE GENOMIC DNA]</scope>
    <source>
        <strain evidence="2 3">HHB12029</strain>
    </source>
</reference>
<name>A0A165QNY0_EXIGL</name>